<dbReference type="InterPro" id="IPR025411">
    <property type="entry name" value="DUF4136"/>
</dbReference>
<dbReference type="Proteomes" id="UP001198402">
    <property type="component" value="Unassembled WGS sequence"/>
</dbReference>
<dbReference type="Gene3D" id="3.30.160.670">
    <property type="match status" value="1"/>
</dbReference>
<gene>
    <name evidence="2" type="ORF">LBV24_12255</name>
</gene>
<protein>
    <submittedName>
        <fullName evidence="2">DUF4136 domain-containing protein</fullName>
    </submittedName>
</protein>
<proteinExistence type="predicted"/>
<dbReference type="Pfam" id="PF13590">
    <property type="entry name" value="DUF4136"/>
    <property type="match status" value="1"/>
</dbReference>
<accession>A0ABS7Y226</accession>
<evidence type="ECO:0000259" key="1">
    <source>
        <dbReference type="Pfam" id="PF13590"/>
    </source>
</evidence>
<evidence type="ECO:0000313" key="3">
    <source>
        <dbReference type="Proteomes" id="UP001198402"/>
    </source>
</evidence>
<comment type="caution">
    <text evidence="2">The sequence shown here is derived from an EMBL/GenBank/DDBJ whole genome shotgun (WGS) entry which is preliminary data.</text>
</comment>
<reference evidence="3" key="1">
    <citation type="submission" date="2023-07" db="EMBL/GenBank/DDBJ databases">
        <authorList>
            <person name="Yue Y."/>
        </authorList>
    </citation>
    <scope>NUCLEOTIDE SEQUENCE [LARGE SCALE GENOMIC DNA]</scope>
    <source>
        <strain evidence="3">2Y89</strain>
    </source>
</reference>
<name>A0ABS7Y226_9FLAO</name>
<evidence type="ECO:0000313" key="2">
    <source>
        <dbReference type="EMBL" id="MCA0153994.1"/>
    </source>
</evidence>
<dbReference type="EMBL" id="JAIUJS010000007">
    <property type="protein sequence ID" value="MCA0153994.1"/>
    <property type="molecule type" value="Genomic_DNA"/>
</dbReference>
<organism evidence="2 3">
    <name type="scientific">Winogradskyella vincentii</name>
    <dbReference type="NCBI Taxonomy" id="2877122"/>
    <lineage>
        <taxon>Bacteria</taxon>
        <taxon>Pseudomonadati</taxon>
        <taxon>Bacteroidota</taxon>
        <taxon>Flavobacteriia</taxon>
        <taxon>Flavobacteriales</taxon>
        <taxon>Flavobacteriaceae</taxon>
        <taxon>Winogradskyella</taxon>
    </lineage>
</organism>
<sequence length="173" mass="19853">MKVFKYLILFIVAVSCGPLVSYDYEESTDFSKYKSYNYFDDMETGLSFFDQKRMIRAIDSQLTKLGLERKYNADFYIDISCKDAQNRTNSSFGIGVGGTGGNVGGAISVGVPVTNNLRSREVVIEFIDLKQTEKLIWKAITESYYKPNDTPENREEHFNTVAERIFKRYPPKK</sequence>
<dbReference type="RefSeq" id="WP_224478965.1">
    <property type="nucleotide sequence ID" value="NZ_JAIUJS010000007.1"/>
</dbReference>
<dbReference type="PROSITE" id="PS51257">
    <property type="entry name" value="PROKAR_LIPOPROTEIN"/>
    <property type="match status" value="1"/>
</dbReference>
<feature type="domain" description="DUF4136" evidence="1">
    <location>
        <begin position="20"/>
        <end position="171"/>
    </location>
</feature>
<keyword evidence="3" id="KW-1185">Reference proteome</keyword>